<keyword evidence="4" id="KW-1185">Reference proteome</keyword>
<evidence type="ECO:0000256" key="1">
    <source>
        <dbReference type="ARBA" id="ARBA00022603"/>
    </source>
</evidence>
<evidence type="ECO:0000313" key="4">
    <source>
        <dbReference type="Proteomes" id="UP000186303"/>
    </source>
</evidence>
<dbReference type="InterPro" id="IPR029063">
    <property type="entry name" value="SAM-dependent_MTases_sf"/>
</dbReference>
<dbReference type="VEuPathDB" id="FungiDB:MSYG_4065"/>
<dbReference type="STRING" id="1230383.A0A1M8AB37"/>
<dbReference type="GO" id="GO:0070475">
    <property type="term" value="P:rRNA base methylation"/>
    <property type="evidence" value="ECO:0007669"/>
    <property type="project" value="TreeGrafter"/>
</dbReference>
<reference evidence="4" key="1">
    <citation type="journal article" date="2017" name="Nucleic Acids Res.">
        <title>Proteogenomics produces comprehensive and highly accurate protein-coding gene annotation in a complete genome assembly of Malassezia sympodialis.</title>
        <authorList>
            <person name="Zhu Y."/>
            <person name="Engstroem P.G."/>
            <person name="Tellgren-Roth C."/>
            <person name="Baudo C.D."/>
            <person name="Kennell J.C."/>
            <person name="Sun S."/>
            <person name="Billmyre R.B."/>
            <person name="Schroeder M.S."/>
            <person name="Andersson A."/>
            <person name="Holm T."/>
            <person name="Sigurgeirsson B."/>
            <person name="Wu G."/>
            <person name="Sankaranarayanan S.R."/>
            <person name="Siddharthan R."/>
            <person name="Sanyal K."/>
            <person name="Lundeberg J."/>
            <person name="Nystedt B."/>
            <person name="Boekhout T."/>
            <person name="Dawson T.L. Jr."/>
            <person name="Heitman J."/>
            <person name="Scheynius A."/>
            <person name="Lehtioe J."/>
        </authorList>
    </citation>
    <scope>NUCLEOTIDE SEQUENCE [LARGE SCALE GENOMIC DNA]</scope>
    <source>
        <strain evidence="4">ATCC 42132</strain>
    </source>
</reference>
<keyword evidence="1" id="KW-0489">Methyltransferase</keyword>
<evidence type="ECO:0000256" key="2">
    <source>
        <dbReference type="ARBA" id="ARBA00022679"/>
    </source>
</evidence>
<gene>
    <name evidence="3" type="ORF">MSYG_4065</name>
</gene>
<dbReference type="GO" id="GO:0008168">
    <property type="term" value="F:methyltransferase activity"/>
    <property type="evidence" value="ECO:0007669"/>
    <property type="project" value="UniProtKB-KW"/>
</dbReference>
<dbReference type="OMA" id="HQGRYDF"/>
<dbReference type="Gene3D" id="3.40.50.150">
    <property type="entry name" value="Vaccinia Virus protein VP39"/>
    <property type="match status" value="1"/>
</dbReference>
<accession>A0A1M8AB37</accession>
<dbReference type="AlphaFoldDB" id="A0A1M8AB37"/>
<organism evidence="3 4">
    <name type="scientific">Malassezia sympodialis (strain ATCC 42132)</name>
    <name type="common">Atopic eczema-associated yeast</name>
    <dbReference type="NCBI Taxonomy" id="1230383"/>
    <lineage>
        <taxon>Eukaryota</taxon>
        <taxon>Fungi</taxon>
        <taxon>Dikarya</taxon>
        <taxon>Basidiomycota</taxon>
        <taxon>Ustilaginomycotina</taxon>
        <taxon>Malasseziomycetes</taxon>
        <taxon>Malasseziales</taxon>
        <taxon>Malasseziaceae</taxon>
        <taxon>Malassezia</taxon>
    </lineage>
</organism>
<dbReference type="PANTHER" id="PTHR13393:SF0">
    <property type="entry name" value="RNA N6-ADENOSINE-METHYLTRANSFERASE METTL16"/>
    <property type="match status" value="1"/>
</dbReference>
<dbReference type="SUPFAM" id="SSF53335">
    <property type="entry name" value="S-adenosyl-L-methionine-dependent methyltransferases"/>
    <property type="match status" value="1"/>
</dbReference>
<protein>
    <submittedName>
        <fullName evidence="3">Uncharacterized protein</fullName>
    </submittedName>
</protein>
<evidence type="ECO:0000313" key="3">
    <source>
        <dbReference type="EMBL" id="SHO79715.1"/>
    </source>
</evidence>
<dbReference type="InterPro" id="IPR010286">
    <property type="entry name" value="METTL16/RlmF"/>
</dbReference>
<dbReference type="PANTHER" id="PTHR13393">
    <property type="entry name" value="SAM-DEPENDENT METHYLTRANSFERASE"/>
    <property type="match status" value="1"/>
</dbReference>
<name>A0A1M8AB37_MALS4</name>
<sequence length="404" mass="44759">MHPRNAYRVPPDWAALAARDASLRAWQGRRVDLGEPAALRAFTQALLRRDFGIECEVAAERLCPTLPNRLNYIHWLEDVLEASGAAHGDVHGLDVGTGHVAVYALLVCALHPTWRMTGTDTDAGAIAWAQRVVDDARNDRHAWRDRVRLLHTEPAPLLVPSACPYTFVLCNPPFYESLDERDALLHAKAEYVRPCEAVEAELCTPGGEVAFVTRLLEESAAPAHRERTAWYSSMLGRLASVAALVPLVRRTAAQYALTELVQGRTRRWALAWSFRAARVPDTLARATSASLQAYVPPSNTRTWPLAPCDPAALAAQLRALPTLPPEAVDWEGPLALAVWTPCWTRAARRARARGEESVPRGSAPLLRLVWEPQASQVLVHWTYGTDRVLFDSLCTHLWGQLQPT</sequence>
<dbReference type="OrthoDB" id="514248at2759"/>
<proteinExistence type="predicted"/>
<dbReference type="CDD" id="cd02440">
    <property type="entry name" value="AdoMet_MTases"/>
    <property type="match status" value="1"/>
</dbReference>
<dbReference type="Pfam" id="PF05971">
    <property type="entry name" value="Methyltransf_10"/>
    <property type="match status" value="1"/>
</dbReference>
<dbReference type="GO" id="GO:0005634">
    <property type="term" value="C:nucleus"/>
    <property type="evidence" value="ECO:0007669"/>
    <property type="project" value="TreeGrafter"/>
</dbReference>
<keyword evidence="2" id="KW-0808">Transferase</keyword>
<dbReference type="EMBL" id="LT671827">
    <property type="protein sequence ID" value="SHO79715.1"/>
    <property type="molecule type" value="Genomic_DNA"/>
</dbReference>
<dbReference type="Proteomes" id="UP000186303">
    <property type="component" value="Chromosome 7"/>
</dbReference>